<feature type="domain" description="Aspartate/ornithine carbamoyltransferase Asp/Orn-binding" evidence="8">
    <location>
        <begin position="153"/>
        <end position="299"/>
    </location>
</feature>
<comment type="catalytic activity">
    <reaction evidence="6 7">
        <text>carbamoyl phosphate + L-aspartate = N-carbamoyl-L-aspartate + phosphate + H(+)</text>
        <dbReference type="Rhea" id="RHEA:20013"/>
        <dbReference type="ChEBI" id="CHEBI:15378"/>
        <dbReference type="ChEBI" id="CHEBI:29991"/>
        <dbReference type="ChEBI" id="CHEBI:32814"/>
        <dbReference type="ChEBI" id="CHEBI:43474"/>
        <dbReference type="ChEBI" id="CHEBI:58228"/>
        <dbReference type="EC" id="2.1.3.2"/>
    </reaction>
</comment>
<comment type="subunit">
    <text evidence="7">Heterododecamer (2C3:3R2) of six catalytic PyrB chains organized as two trimers (C3), and six regulatory PyrI chains organized as three dimers (R2).</text>
</comment>
<organism evidence="10 11">
    <name type="scientific">Dactylosporangium roseum</name>
    <dbReference type="NCBI Taxonomy" id="47989"/>
    <lineage>
        <taxon>Bacteria</taxon>
        <taxon>Bacillati</taxon>
        <taxon>Actinomycetota</taxon>
        <taxon>Actinomycetes</taxon>
        <taxon>Micromonosporales</taxon>
        <taxon>Micromonosporaceae</taxon>
        <taxon>Dactylosporangium</taxon>
    </lineage>
</organism>
<dbReference type="InterPro" id="IPR006131">
    <property type="entry name" value="Asp_carbamoyltransf_Asp/Orn-bd"/>
</dbReference>
<sequence length="304" mass="32908">MIKHLLSAADLDAATATQVLDTAEEMAGLAAREVKKLPTLRGRTVVNLFYEDSTRTRISFEAAAKRLSADVINFSAKGSSVSKGESLKDTALTLQAMGADAVVIRHPASGAPHRLANWVAGSVVNAGDGTHEHPTQALLDAYTMRSRLKRLAGLNVTIVGDVLHSRVARSNVQLLHTLGAKVTLVAPPTLLPVGVAAWPARTSYDLDAVVPESDVVMMLRVQRERMNQAYFPSEREYARRYGFDVPRMRRLPEHAIVMHPGPMNRGMEIAPEVADSARSTIVEQVANGVSVRMAVLYLLLGGKS</sequence>
<feature type="binding site" evidence="7">
    <location>
        <position position="220"/>
    </location>
    <ligand>
        <name>L-aspartate</name>
        <dbReference type="ChEBI" id="CHEBI:29991"/>
    </ligand>
</feature>
<dbReference type="Proteomes" id="UP001058271">
    <property type="component" value="Chromosome"/>
</dbReference>
<feature type="binding site" evidence="7">
    <location>
        <position position="56"/>
    </location>
    <ligand>
        <name>carbamoyl phosphate</name>
        <dbReference type="ChEBI" id="CHEBI:58228"/>
    </ligand>
</feature>
<comment type="pathway">
    <text evidence="1 7">Pyrimidine metabolism; UMP biosynthesis via de novo pathway; (S)-dihydroorotate from bicarbonate: step 2/3.</text>
</comment>
<dbReference type="RefSeq" id="WP_260724284.1">
    <property type="nucleotide sequence ID" value="NZ_BAAABS010000082.1"/>
</dbReference>
<dbReference type="SUPFAM" id="SSF53671">
    <property type="entry name" value="Aspartate/ornithine carbamoyltransferase"/>
    <property type="match status" value="1"/>
</dbReference>
<protein>
    <recommendedName>
        <fullName evidence="7">Aspartate carbamoyltransferase</fullName>
        <ecNumber evidence="7">2.1.3.2</ecNumber>
    </recommendedName>
    <alternativeName>
        <fullName evidence="7">Aspartate transcarbamylase</fullName>
        <shortName evidence="7">ATCase</shortName>
    </alternativeName>
</protein>
<evidence type="ECO:0000256" key="4">
    <source>
        <dbReference type="ARBA" id="ARBA00022975"/>
    </source>
</evidence>
<feature type="binding site" evidence="7">
    <location>
        <position position="133"/>
    </location>
    <ligand>
        <name>carbamoyl phosphate</name>
        <dbReference type="ChEBI" id="CHEBI:58228"/>
    </ligand>
</feature>
<keyword evidence="3 7" id="KW-0808">Transferase</keyword>
<evidence type="ECO:0000256" key="6">
    <source>
        <dbReference type="ARBA" id="ARBA00048859"/>
    </source>
</evidence>
<keyword evidence="4 7" id="KW-0665">Pyrimidine biosynthesis</keyword>
<dbReference type="NCBIfam" id="NF002032">
    <property type="entry name" value="PRK00856.1"/>
    <property type="match status" value="1"/>
</dbReference>
<evidence type="ECO:0000313" key="10">
    <source>
        <dbReference type="EMBL" id="UWZ34938.1"/>
    </source>
</evidence>
<evidence type="ECO:0000256" key="3">
    <source>
        <dbReference type="ARBA" id="ARBA00022679"/>
    </source>
</evidence>
<accession>A0ABY5Z2F2</accession>
<feature type="domain" description="Aspartate/ornithine carbamoyltransferase carbamoyl-P binding" evidence="9">
    <location>
        <begin position="3"/>
        <end position="145"/>
    </location>
</feature>
<evidence type="ECO:0000259" key="9">
    <source>
        <dbReference type="Pfam" id="PF02729"/>
    </source>
</evidence>
<gene>
    <name evidence="7" type="primary">pyrB</name>
    <name evidence="10" type="ORF">Drose_27710</name>
</gene>
<dbReference type="Pfam" id="PF02729">
    <property type="entry name" value="OTCace_N"/>
    <property type="match status" value="1"/>
</dbReference>
<proteinExistence type="inferred from homology"/>
<dbReference type="Pfam" id="PF00185">
    <property type="entry name" value="OTCace"/>
    <property type="match status" value="1"/>
</dbReference>
<dbReference type="PROSITE" id="PS00097">
    <property type="entry name" value="CARBAMOYLTRANSFERASE"/>
    <property type="match status" value="1"/>
</dbReference>
<dbReference type="InterPro" id="IPR006130">
    <property type="entry name" value="Asp/Orn_carbamoylTrfase"/>
</dbReference>
<feature type="binding site" evidence="7">
    <location>
        <position position="136"/>
    </location>
    <ligand>
        <name>carbamoyl phosphate</name>
        <dbReference type="ChEBI" id="CHEBI:58228"/>
    </ligand>
</feature>
<feature type="binding site" evidence="7">
    <location>
        <position position="83"/>
    </location>
    <ligand>
        <name>L-aspartate</name>
        <dbReference type="ChEBI" id="CHEBI:29991"/>
    </ligand>
</feature>
<dbReference type="PRINTS" id="PR00101">
    <property type="entry name" value="ATCASE"/>
</dbReference>
<evidence type="ECO:0000256" key="2">
    <source>
        <dbReference type="ARBA" id="ARBA00008896"/>
    </source>
</evidence>
<evidence type="ECO:0000256" key="7">
    <source>
        <dbReference type="HAMAP-Rule" id="MF_00001"/>
    </source>
</evidence>
<feature type="binding site" evidence="7">
    <location>
        <position position="166"/>
    </location>
    <ligand>
        <name>L-aspartate</name>
        <dbReference type="ChEBI" id="CHEBI:29991"/>
    </ligand>
</feature>
<feature type="binding site" evidence="7">
    <location>
        <position position="105"/>
    </location>
    <ligand>
        <name>carbamoyl phosphate</name>
        <dbReference type="ChEBI" id="CHEBI:58228"/>
    </ligand>
</feature>
<feature type="binding site" evidence="7">
    <location>
        <position position="261"/>
    </location>
    <ligand>
        <name>carbamoyl phosphate</name>
        <dbReference type="ChEBI" id="CHEBI:58228"/>
    </ligand>
</feature>
<evidence type="ECO:0000256" key="1">
    <source>
        <dbReference type="ARBA" id="ARBA00004852"/>
    </source>
</evidence>
<evidence type="ECO:0000256" key="5">
    <source>
        <dbReference type="ARBA" id="ARBA00043884"/>
    </source>
</evidence>
<reference evidence="10" key="1">
    <citation type="submission" date="2021-04" db="EMBL/GenBank/DDBJ databases">
        <title>Biosynthetic gene clusters of Dactylosporangioum roseum.</title>
        <authorList>
            <person name="Hartkoorn R.C."/>
            <person name="Beaudoing E."/>
            <person name="Hot D."/>
            <person name="Moureu S."/>
        </authorList>
    </citation>
    <scope>NUCLEOTIDE SEQUENCE</scope>
    <source>
        <strain evidence="10">NRRL B-16295</strain>
    </source>
</reference>
<dbReference type="PRINTS" id="PR00100">
    <property type="entry name" value="AOTCASE"/>
</dbReference>
<keyword evidence="11" id="KW-1185">Reference proteome</keyword>
<name>A0ABY5Z2F2_9ACTN</name>
<dbReference type="HAMAP" id="MF_00001">
    <property type="entry name" value="Asp_carb_tr"/>
    <property type="match status" value="1"/>
</dbReference>
<feature type="binding site" evidence="7">
    <location>
        <position position="55"/>
    </location>
    <ligand>
        <name>carbamoyl phosphate</name>
        <dbReference type="ChEBI" id="CHEBI:58228"/>
    </ligand>
</feature>
<dbReference type="PANTHER" id="PTHR45753">
    <property type="entry name" value="ORNITHINE CARBAMOYLTRANSFERASE, MITOCHONDRIAL"/>
    <property type="match status" value="1"/>
</dbReference>
<comment type="function">
    <text evidence="5 7">Catalyzes the condensation of carbamoyl phosphate and aspartate to form carbamoyl aspartate and inorganic phosphate, the committed step in the de novo pyrimidine nucleotide biosynthesis pathway.</text>
</comment>
<dbReference type="InterPro" id="IPR006132">
    <property type="entry name" value="Asp/Orn_carbamoyltranf_P-bd"/>
</dbReference>
<dbReference type="Gene3D" id="3.40.50.1370">
    <property type="entry name" value="Aspartate/ornithine carbamoyltransferase"/>
    <property type="match status" value="2"/>
</dbReference>
<dbReference type="GO" id="GO:0004070">
    <property type="term" value="F:aspartate carbamoyltransferase activity"/>
    <property type="evidence" value="ECO:0007669"/>
    <property type="project" value="UniProtKB-EC"/>
</dbReference>
<evidence type="ECO:0000313" key="11">
    <source>
        <dbReference type="Proteomes" id="UP001058271"/>
    </source>
</evidence>
<dbReference type="EC" id="2.1.3.2" evidence="7"/>
<dbReference type="InterPro" id="IPR036901">
    <property type="entry name" value="Asp/Orn_carbamoylTrfase_sf"/>
</dbReference>
<dbReference type="NCBIfam" id="TIGR00670">
    <property type="entry name" value="asp_carb_tr"/>
    <property type="match status" value="1"/>
</dbReference>
<feature type="binding site" evidence="7">
    <location>
        <position position="262"/>
    </location>
    <ligand>
        <name>carbamoyl phosphate</name>
        <dbReference type="ChEBI" id="CHEBI:58228"/>
    </ligand>
</feature>
<dbReference type="EMBL" id="CP073721">
    <property type="protein sequence ID" value="UWZ34938.1"/>
    <property type="molecule type" value="Genomic_DNA"/>
</dbReference>
<evidence type="ECO:0000259" key="8">
    <source>
        <dbReference type="Pfam" id="PF00185"/>
    </source>
</evidence>
<dbReference type="PANTHER" id="PTHR45753:SF6">
    <property type="entry name" value="ASPARTATE CARBAMOYLTRANSFERASE"/>
    <property type="match status" value="1"/>
</dbReference>
<comment type="similarity">
    <text evidence="2 7">Belongs to the aspartate/ornithine carbamoyltransferase superfamily. ATCase family.</text>
</comment>
<dbReference type="InterPro" id="IPR002082">
    <property type="entry name" value="Asp_carbamoyltransf"/>
</dbReference>